<keyword evidence="4" id="KW-0966">Cell projection</keyword>
<keyword evidence="2" id="KW-1005">Bacterial flagellum biogenesis</keyword>
<comment type="caution">
    <text evidence="4">The sequence shown here is derived from an EMBL/GenBank/DDBJ whole genome shotgun (WGS) entry which is preliminary data.</text>
</comment>
<evidence type="ECO:0000256" key="2">
    <source>
        <dbReference type="ARBA" id="ARBA00022795"/>
    </source>
</evidence>
<comment type="similarity">
    <text evidence="1">Belongs to the FlgD family.</text>
</comment>
<keyword evidence="4" id="KW-0282">Flagellum</keyword>
<keyword evidence="4" id="KW-0969">Cilium</keyword>
<evidence type="ECO:0000313" key="5">
    <source>
        <dbReference type="Proteomes" id="UP000723714"/>
    </source>
</evidence>
<evidence type="ECO:0000256" key="1">
    <source>
        <dbReference type="ARBA" id="ARBA00010577"/>
    </source>
</evidence>
<dbReference type="EMBL" id="JABACJ020000028">
    <property type="protein sequence ID" value="MBU3878150.1"/>
    <property type="molecule type" value="Genomic_DNA"/>
</dbReference>
<accession>A0ABS6D959</accession>
<evidence type="ECO:0000256" key="3">
    <source>
        <dbReference type="SAM" id="MobiDB-lite"/>
    </source>
</evidence>
<name>A0ABS6D959_9FIRM</name>
<feature type="region of interest" description="Disordered" evidence="3">
    <location>
        <begin position="141"/>
        <end position="173"/>
    </location>
</feature>
<organism evidence="4 5">
    <name type="scientific">Faecalicatena faecalis</name>
    <dbReference type="NCBI Taxonomy" id="2726362"/>
    <lineage>
        <taxon>Bacteria</taxon>
        <taxon>Bacillati</taxon>
        <taxon>Bacillota</taxon>
        <taxon>Clostridia</taxon>
        <taxon>Lachnospirales</taxon>
        <taxon>Lachnospiraceae</taxon>
        <taxon>Faecalicatena</taxon>
    </lineage>
</organism>
<dbReference type="Proteomes" id="UP000723714">
    <property type="component" value="Unassembled WGS sequence"/>
</dbReference>
<protein>
    <submittedName>
        <fullName evidence="4">Flagellar hook capping protein</fullName>
    </submittedName>
</protein>
<dbReference type="InterPro" id="IPR005648">
    <property type="entry name" value="FlgD"/>
</dbReference>
<dbReference type="RefSeq" id="WP_216244750.1">
    <property type="nucleotide sequence ID" value="NZ_JABACJ020000028.1"/>
</dbReference>
<sequence length="173" mass="19286">MPLDMSGITSQDRLNQTGNVIDAVYADPSEQDVSIDDFLNLMVAQLRNQDFMNPVDDTQYMAQLAQFTTLQQMQEMSYNSKTTFLTSLIGKNVVAAKLNVNGDLDRTEGVVDKVSFVDNKFMFYIGSQGFTMDQIMQVTERAQSGGDGQDNAEKENHTDNDERKEENDGSASV</sequence>
<keyword evidence="5" id="KW-1185">Reference proteome</keyword>
<feature type="compositionally biased region" description="Basic and acidic residues" evidence="3">
    <location>
        <begin position="151"/>
        <end position="167"/>
    </location>
</feature>
<reference evidence="4 5" key="1">
    <citation type="submission" date="2021-06" db="EMBL/GenBank/DDBJ databases">
        <title>Faecalicatena sp. nov. isolated from porcine feces.</title>
        <authorList>
            <person name="Oh B.S."/>
            <person name="Lee J.H."/>
        </authorList>
    </citation>
    <scope>NUCLEOTIDE SEQUENCE [LARGE SCALE GENOMIC DNA]</scope>
    <source>
        <strain evidence="4 5">AGMB00832</strain>
    </source>
</reference>
<evidence type="ECO:0000313" key="4">
    <source>
        <dbReference type="EMBL" id="MBU3878150.1"/>
    </source>
</evidence>
<gene>
    <name evidence="4" type="ORF">HGO97_020315</name>
</gene>
<dbReference type="Pfam" id="PF03963">
    <property type="entry name" value="FlgD"/>
    <property type="match status" value="1"/>
</dbReference>
<proteinExistence type="inferred from homology"/>